<keyword evidence="3" id="KW-1185">Reference proteome</keyword>
<comment type="caution">
    <text evidence="2">The sequence shown here is derived from an EMBL/GenBank/DDBJ whole genome shotgun (WGS) entry which is preliminary data.</text>
</comment>
<organism evidence="2 3">
    <name type="scientific">Trichostrongylus colubriformis</name>
    <name type="common">Black scour worm</name>
    <dbReference type="NCBI Taxonomy" id="6319"/>
    <lineage>
        <taxon>Eukaryota</taxon>
        <taxon>Metazoa</taxon>
        <taxon>Ecdysozoa</taxon>
        <taxon>Nematoda</taxon>
        <taxon>Chromadorea</taxon>
        <taxon>Rhabditida</taxon>
        <taxon>Rhabditina</taxon>
        <taxon>Rhabditomorpha</taxon>
        <taxon>Strongyloidea</taxon>
        <taxon>Trichostrongylidae</taxon>
        <taxon>Trichostrongylus</taxon>
    </lineage>
</organism>
<dbReference type="AlphaFoldDB" id="A0AAN8IXG6"/>
<sequence>MRSFQANEISLLPTMNPHRYTDVLLSKDEELKSFLKRRVKNIRDTDCTMTYQVRFDDEEIPFYPFLINRQDKKVFGVVKLNTTQPGKIKYNWTKWDSKLFKRYYEWCHENMESDRFEMPPKPRKPLPEPLECSL</sequence>
<protein>
    <submittedName>
        <fullName evidence="2">Uncharacterized protein</fullName>
    </submittedName>
</protein>
<evidence type="ECO:0000313" key="3">
    <source>
        <dbReference type="Proteomes" id="UP001331761"/>
    </source>
</evidence>
<dbReference type="Proteomes" id="UP001331761">
    <property type="component" value="Unassembled WGS sequence"/>
</dbReference>
<accession>A0AAN8IXG6</accession>
<dbReference type="EMBL" id="WIXE01002189">
    <property type="protein sequence ID" value="KAK5985037.1"/>
    <property type="molecule type" value="Genomic_DNA"/>
</dbReference>
<evidence type="ECO:0000313" key="2">
    <source>
        <dbReference type="EMBL" id="KAK5985037.1"/>
    </source>
</evidence>
<feature type="region of interest" description="Disordered" evidence="1">
    <location>
        <begin position="114"/>
        <end position="134"/>
    </location>
</feature>
<reference evidence="2 3" key="1">
    <citation type="submission" date="2019-10" db="EMBL/GenBank/DDBJ databases">
        <title>Assembly and Annotation for the nematode Trichostrongylus colubriformis.</title>
        <authorList>
            <person name="Martin J."/>
        </authorList>
    </citation>
    <scope>NUCLEOTIDE SEQUENCE [LARGE SCALE GENOMIC DNA]</scope>
    <source>
        <strain evidence="2">G859</strain>
        <tissue evidence="2">Whole worm</tissue>
    </source>
</reference>
<name>A0AAN8IXG6_TRICO</name>
<evidence type="ECO:0000256" key="1">
    <source>
        <dbReference type="SAM" id="MobiDB-lite"/>
    </source>
</evidence>
<proteinExistence type="predicted"/>
<gene>
    <name evidence="2" type="ORF">GCK32_006117</name>
</gene>